<keyword evidence="7 12" id="KW-0132">Cell division</keyword>
<dbReference type="Pfam" id="PF18075">
    <property type="entry name" value="FtsX_ECD"/>
    <property type="match status" value="1"/>
</dbReference>
<feature type="transmembrane region" description="Helical" evidence="13">
    <location>
        <begin position="179"/>
        <end position="204"/>
    </location>
</feature>
<keyword evidence="6 12" id="KW-1003">Cell membrane</keyword>
<keyword evidence="10 12" id="KW-0472">Membrane</keyword>
<feature type="domain" description="FtsX extracellular" evidence="15">
    <location>
        <begin position="56"/>
        <end position="151"/>
    </location>
</feature>
<feature type="transmembrane region" description="Helical" evidence="13">
    <location>
        <begin position="281"/>
        <end position="302"/>
    </location>
</feature>
<evidence type="ECO:0000256" key="3">
    <source>
        <dbReference type="ARBA" id="ARBA00007379"/>
    </source>
</evidence>
<dbReference type="EMBL" id="RKMH01000013">
    <property type="protein sequence ID" value="RPA58087.1"/>
    <property type="molecule type" value="Genomic_DNA"/>
</dbReference>
<comment type="caution">
    <text evidence="16">The sequence shown here is derived from an EMBL/GenBank/DDBJ whole genome shotgun (WGS) entry which is preliminary data.</text>
</comment>
<dbReference type="GO" id="GO:0005886">
    <property type="term" value="C:plasma membrane"/>
    <property type="evidence" value="ECO:0007669"/>
    <property type="project" value="UniProtKB-SubCell"/>
</dbReference>
<evidence type="ECO:0000256" key="13">
    <source>
        <dbReference type="SAM" id="Phobius"/>
    </source>
</evidence>
<dbReference type="InterPro" id="IPR040690">
    <property type="entry name" value="FtsX_ECD"/>
</dbReference>
<feature type="transmembrane region" description="Helical" evidence="13">
    <location>
        <begin position="225"/>
        <end position="253"/>
    </location>
</feature>
<evidence type="ECO:0000256" key="4">
    <source>
        <dbReference type="ARBA" id="ARBA00011160"/>
    </source>
</evidence>
<evidence type="ECO:0000313" key="17">
    <source>
        <dbReference type="Proteomes" id="UP000267536"/>
    </source>
</evidence>
<evidence type="ECO:0000256" key="8">
    <source>
        <dbReference type="ARBA" id="ARBA00022692"/>
    </source>
</evidence>
<accession>A0A3N4G9R2</accession>
<gene>
    <name evidence="16" type="ORF">EF294_16960</name>
</gene>
<evidence type="ECO:0000256" key="9">
    <source>
        <dbReference type="ARBA" id="ARBA00022989"/>
    </source>
</evidence>
<sequence length="304" mass="33474">MRAQFIFSEVFNGFRRNLTMTVAMIITTAITLGMFGGGLLVIQMADKSQKIFLDRVEMQFFLNGDVSKADANCRNTPCTTLRAELEKQPGVGSVTYVSPEEGFQQAKEMFEETSPEIADQITQDTFSQASFKVRMSDPDRFDDVYNAFSGRQDLGVEGALDQRELVKRIFGVLDGVRNAAFSVAAILAVAAILLIVNTVQIAAFTRRTEVSIMRLVGATRWYTQLPFLIEAMLAAFIGSVLAIGGLFLAKIFFFDRALAGLYGVNIVPRVTIGDVLFVSPWLVIGGIVLAAVTGYVTLRVYVRE</sequence>
<dbReference type="Proteomes" id="UP000267536">
    <property type="component" value="Unassembled WGS sequence"/>
</dbReference>
<protein>
    <recommendedName>
        <fullName evidence="5 12">Cell division protein FtsX</fullName>
    </recommendedName>
</protein>
<comment type="similarity">
    <text evidence="3 12">Belongs to the ABC-4 integral membrane protein family. FtsX subfamily.</text>
</comment>
<dbReference type="InterPro" id="IPR003838">
    <property type="entry name" value="ABC3_permease_C"/>
</dbReference>
<evidence type="ECO:0000256" key="2">
    <source>
        <dbReference type="ARBA" id="ARBA00004651"/>
    </source>
</evidence>
<dbReference type="GO" id="GO:0051301">
    <property type="term" value="P:cell division"/>
    <property type="evidence" value="ECO:0007669"/>
    <property type="project" value="UniProtKB-KW"/>
</dbReference>
<dbReference type="PANTHER" id="PTHR47755">
    <property type="entry name" value="CELL DIVISION PROTEIN FTSX"/>
    <property type="match status" value="1"/>
</dbReference>
<evidence type="ECO:0000256" key="10">
    <source>
        <dbReference type="ARBA" id="ARBA00023136"/>
    </source>
</evidence>
<comment type="subunit">
    <text evidence="4">Forms a membrane-associated complex with FtsE.</text>
</comment>
<keyword evidence="17" id="KW-1185">Reference proteome</keyword>
<evidence type="ECO:0000259" key="15">
    <source>
        <dbReference type="Pfam" id="PF18075"/>
    </source>
</evidence>
<evidence type="ECO:0000256" key="5">
    <source>
        <dbReference type="ARBA" id="ARBA00021907"/>
    </source>
</evidence>
<dbReference type="NCBIfam" id="NF038346">
    <property type="entry name" value="FtsX_actino"/>
    <property type="match status" value="1"/>
</dbReference>
<evidence type="ECO:0000259" key="14">
    <source>
        <dbReference type="Pfam" id="PF02687"/>
    </source>
</evidence>
<evidence type="ECO:0000256" key="11">
    <source>
        <dbReference type="ARBA" id="ARBA00023306"/>
    </source>
</evidence>
<dbReference type="AlphaFoldDB" id="A0A3N4G9R2"/>
<keyword evidence="8 13" id="KW-0812">Transmembrane</keyword>
<organism evidence="16 17">
    <name type="scientific">Gordonia oryzae</name>
    <dbReference type="NCBI Taxonomy" id="2487349"/>
    <lineage>
        <taxon>Bacteria</taxon>
        <taxon>Bacillati</taxon>
        <taxon>Actinomycetota</taxon>
        <taxon>Actinomycetes</taxon>
        <taxon>Mycobacteriales</taxon>
        <taxon>Gordoniaceae</taxon>
        <taxon>Gordonia</taxon>
    </lineage>
</organism>
<feature type="transmembrane region" description="Helical" evidence="13">
    <location>
        <begin position="21"/>
        <end position="45"/>
    </location>
</feature>
<dbReference type="PANTHER" id="PTHR47755:SF1">
    <property type="entry name" value="CELL DIVISION PROTEIN FTSX"/>
    <property type="match status" value="1"/>
</dbReference>
<evidence type="ECO:0000256" key="1">
    <source>
        <dbReference type="ARBA" id="ARBA00003552"/>
    </source>
</evidence>
<reference evidence="16 17" key="1">
    <citation type="submission" date="2018-11" db="EMBL/GenBank/DDBJ databases">
        <title>Draft genome sequence of Gordonia sp. RS15-1S isolated from rice stems.</title>
        <authorList>
            <person name="Muangham S."/>
        </authorList>
    </citation>
    <scope>NUCLEOTIDE SEQUENCE [LARGE SCALE GENOMIC DNA]</scope>
    <source>
        <strain evidence="16 17">RS15-1S</strain>
    </source>
</reference>
<feature type="domain" description="ABC3 transporter permease C-terminal" evidence="14">
    <location>
        <begin position="182"/>
        <end position="295"/>
    </location>
</feature>
<dbReference type="Gene3D" id="3.30.70.3040">
    <property type="match status" value="1"/>
</dbReference>
<keyword evidence="11 12" id="KW-0131">Cell cycle</keyword>
<dbReference type="RefSeq" id="WP_123932121.1">
    <property type="nucleotide sequence ID" value="NZ_JBPSDP010000013.1"/>
</dbReference>
<evidence type="ECO:0000313" key="16">
    <source>
        <dbReference type="EMBL" id="RPA58087.1"/>
    </source>
</evidence>
<dbReference type="PIRSF" id="PIRSF003097">
    <property type="entry name" value="FtsX"/>
    <property type="match status" value="1"/>
</dbReference>
<evidence type="ECO:0000256" key="6">
    <source>
        <dbReference type="ARBA" id="ARBA00022475"/>
    </source>
</evidence>
<dbReference type="InterPro" id="IPR004513">
    <property type="entry name" value="FtsX"/>
</dbReference>
<evidence type="ECO:0000256" key="7">
    <source>
        <dbReference type="ARBA" id="ARBA00022618"/>
    </source>
</evidence>
<comment type="subcellular location">
    <subcellularLocation>
        <location evidence="2">Cell membrane</location>
        <topology evidence="2">Multi-pass membrane protein</topology>
    </subcellularLocation>
</comment>
<keyword evidence="9 13" id="KW-1133">Transmembrane helix</keyword>
<name>A0A3N4G9R2_9ACTN</name>
<dbReference type="OrthoDB" id="9812531at2"/>
<proteinExistence type="inferred from homology"/>
<evidence type="ECO:0000256" key="12">
    <source>
        <dbReference type="PIRNR" id="PIRNR003097"/>
    </source>
</evidence>
<comment type="function">
    <text evidence="1">Part of the ABC transporter FtsEX involved in cellular division.</text>
</comment>
<dbReference type="Pfam" id="PF02687">
    <property type="entry name" value="FtsX"/>
    <property type="match status" value="1"/>
</dbReference>
<dbReference type="InterPro" id="IPR047929">
    <property type="entry name" value="FtsX_actino"/>
</dbReference>